<dbReference type="Pfam" id="PF13344">
    <property type="entry name" value="Hydrolase_6"/>
    <property type="match status" value="1"/>
</dbReference>
<dbReference type="InterPro" id="IPR036412">
    <property type="entry name" value="HAD-like_sf"/>
</dbReference>
<dbReference type="AlphaFoldDB" id="A0A4Q4Z1L2"/>
<evidence type="ECO:0000256" key="2">
    <source>
        <dbReference type="ARBA" id="ARBA00007958"/>
    </source>
</evidence>
<evidence type="ECO:0000256" key="5">
    <source>
        <dbReference type="ARBA" id="ARBA00039666"/>
    </source>
</evidence>
<accession>A0A4Q4Z1L2</accession>
<name>A0A4Q4Z1L2_9ACTN</name>
<dbReference type="Pfam" id="PF13242">
    <property type="entry name" value="Hydrolase_like"/>
    <property type="match status" value="1"/>
</dbReference>
<keyword evidence="6" id="KW-0378">Hydrolase</keyword>
<organism evidence="6 7">
    <name type="scientific">Nocardioides guangzhouensis</name>
    <dbReference type="NCBI Taxonomy" id="2497878"/>
    <lineage>
        <taxon>Bacteria</taxon>
        <taxon>Bacillati</taxon>
        <taxon>Actinomycetota</taxon>
        <taxon>Actinomycetes</taxon>
        <taxon>Propionibacteriales</taxon>
        <taxon>Nocardioidaceae</taxon>
        <taxon>Nocardioides</taxon>
    </lineage>
</organism>
<dbReference type="GO" id="GO:0005737">
    <property type="term" value="C:cytoplasm"/>
    <property type="evidence" value="ECO:0007669"/>
    <property type="project" value="TreeGrafter"/>
</dbReference>
<dbReference type="EMBL" id="SDKM01000093">
    <property type="protein sequence ID" value="RYP80694.1"/>
    <property type="molecule type" value="Genomic_DNA"/>
</dbReference>
<comment type="caution">
    <text evidence="6">The sequence shown here is derived from an EMBL/GenBank/DDBJ whole genome shotgun (WGS) entry which is preliminary data.</text>
</comment>
<evidence type="ECO:0000256" key="1">
    <source>
        <dbReference type="ARBA" id="ARBA00001946"/>
    </source>
</evidence>
<dbReference type="OrthoDB" id="148966at2"/>
<dbReference type="PANTHER" id="PTHR19288:SF46">
    <property type="entry name" value="HALOACID DEHALOGENASE-LIKE HYDROLASE DOMAIN-CONTAINING PROTEIN 2"/>
    <property type="match status" value="1"/>
</dbReference>
<dbReference type="SUPFAM" id="SSF56784">
    <property type="entry name" value="HAD-like"/>
    <property type="match status" value="1"/>
</dbReference>
<sequence length="277" mass="29167">MCVRPGCIMEGVKGLLLDLDGVVHVGDAPVPGAADAVAWLRREGVPHLFLTNTTSRPRSAIVDRLRRMGVDADTDRVLTPAVAALDWLRAHGRRRPALFVPEATGAELADLDPLPPGATEGAEAVVVGDLGTGWDFPTLNRAFRLLAADPDVPLVALGLTRYWRAEDGLRLDAGPYVRALEYAVGREAVVLGKPDQAFYAAATAALGLAPYDVAMVGDDVRTDVGGAQQAGLAGVLVRTGKFRETDLAGDVVPDAVLDSLADLPAWWSGGPVRRSGP</sequence>
<evidence type="ECO:0000256" key="4">
    <source>
        <dbReference type="ARBA" id="ARBA00022842"/>
    </source>
</evidence>
<gene>
    <name evidence="6" type="ORF">EKO23_24465</name>
</gene>
<dbReference type="GO" id="GO:0016791">
    <property type="term" value="F:phosphatase activity"/>
    <property type="evidence" value="ECO:0007669"/>
    <property type="project" value="InterPro"/>
</dbReference>
<dbReference type="Proteomes" id="UP000295198">
    <property type="component" value="Unassembled WGS sequence"/>
</dbReference>
<dbReference type="PANTHER" id="PTHR19288">
    <property type="entry name" value="4-NITROPHENYLPHOSPHATASE-RELATED"/>
    <property type="match status" value="1"/>
</dbReference>
<dbReference type="GO" id="GO:0046872">
    <property type="term" value="F:metal ion binding"/>
    <property type="evidence" value="ECO:0007669"/>
    <property type="project" value="UniProtKB-KW"/>
</dbReference>
<dbReference type="NCBIfam" id="TIGR01458">
    <property type="entry name" value="HAD-SF-IIA-hyp3"/>
    <property type="match status" value="1"/>
</dbReference>
<keyword evidence="7" id="KW-1185">Reference proteome</keyword>
<dbReference type="InterPro" id="IPR006355">
    <property type="entry name" value="LHPP/HDHD2"/>
</dbReference>
<dbReference type="Gene3D" id="3.40.50.1000">
    <property type="entry name" value="HAD superfamily/HAD-like"/>
    <property type="match status" value="2"/>
</dbReference>
<reference evidence="6 7" key="1">
    <citation type="submission" date="2019-01" db="EMBL/GenBank/DDBJ databases">
        <title>Nocardioides guangzhouensis sp. nov., an actinobacterium isolated from soil.</title>
        <authorList>
            <person name="Fu Y."/>
            <person name="Cai Y."/>
            <person name="Lin Z."/>
            <person name="Chen P."/>
        </authorList>
    </citation>
    <scope>NUCLEOTIDE SEQUENCE [LARGE SCALE GENOMIC DNA]</scope>
    <source>
        <strain evidence="6 7">130</strain>
    </source>
</reference>
<dbReference type="NCBIfam" id="TIGR01460">
    <property type="entry name" value="HAD-SF-IIA"/>
    <property type="match status" value="1"/>
</dbReference>
<dbReference type="InterPro" id="IPR006357">
    <property type="entry name" value="HAD-SF_hydro_IIA"/>
</dbReference>
<evidence type="ECO:0000313" key="6">
    <source>
        <dbReference type="EMBL" id="RYP80694.1"/>
    </source>
</evidence>
<comment type="cofactor">
    <cofactor evidence="1">
        <name>Mg(2+)</name>
        <dbReference type="ChEBI" id="CHEBI:18420"/>
    </cofactor>
</comment>
<evidence type="ECO:0000256" key="3">
    <source>
        <dbReference type="ARBA" id="ARBA00022723"/>
    </source>
</evidence>
<keyword evidence="4" id="KW-0460">Magnesium</keyword>
<protein>
    <recommendedName>
        <fullName evidence="5">Haloacid dehalogenase-like hydrolase domain-containing protein 2</fullName>
    </recommendedName>
</protein>
<dbReference type="InterPro" id="IPR023214">
    <property type="entry name" value="HAD_sf"/>
</dbReference>
<comment type="similarity">
    <text evidence="2">Belongs to the HAD-like hydrolase superfamily.</text>
</comment>
<proteinExistence type="inferred from homology"/>
<keyword evidence="3" id="KW-0479">Metal-binding</keyword>
<evidence type="ECO:0000313" key="7">
    <source>
        <dbReference type="Proteomes" id="UP000295198"/>
    </source>
</evidence>